<dbReference type="SUPFAM" id="SSF52540">
    <property type="entry name" value="P-loop containing nucleoside triphosphate hydrolases"/>
    <property type="match status" value="1"/>
</dbReference>
<dbReference type="CDD" id="cd03255">
    <property type="entry name" value="ABC_MJ0796_LolCDE_FtsE"/>
    <property type="match status" value="1"/>
</dbReference>
<sequence>MRARHGKHREDGRREDAGCGTGAHAATAAASADDDTLLIRTGDGTLPVPGGDDTLPVGVGDDTLSLRAVPAAAGAAGAAGAAEPSPVLRLRNATKAFPGGVTALDDVSLTIHEGELLAIVGPSGSGKSTLLNIMGTLDLPTRGTVEIAGQDAASLGDRRLSALRGRWLGFVFQQFHLTDGLTATENVATSLLYAGVPRRRRTPLALAALERVGLGHRVGHLPHQLSGGERQRVAIARALVGEPALVLADEPTGALDSANGQAVLDLLVRLNREGTTIAVITHDGSIAARLPRQVEMRDGRIVRDTGPRRGPAAHRGNGSAPPAGPTASGRPADAATGPAPGENP</sequence>
<dbReference type="InterPro" id="IPR027417">
    <property type="entry name" value="P-loop_NTPase"/>
</dbReference>
<keyword evidence="1" id="KW-0813">Transport</keyword>
<comment type="caution">
    <text evidence="6">The sequence shown here is derived from an EMBL/GenBank/DDBJ whole genome shotgun (WGS) entry which is preliminary data.</text>
</comment>
<protein>
    <recommendedName>
        <fullName evidence="5">ABC transporter domain-containing protein</fullName>
    </recommendedName>
</protein>
<dbReference type="Proteomes" id="UP000653644">
    <property type="component" value="Unassembled WGS sequence"/>
</dbReference>
<dbReference type="InterPro" id="IPR017911">
    <property type="entry name" value="MacB-like_ATP-bd"/>
</dbReference>
<dbReference type="InterPro" id="IPR015854">
    <property type="entry name" value="ABC_transpr_LolD-like"/>
</dbReference>
<name>A0ABQ3DD91_9ACTN</name>
<evidence type="ECO:0000256" key="1">
    <source>
        <dbReference type="ARBA" id="ARBA00022448"/>
    </source>
</evidence>
<dbReference type="EMBL" id="BMVN01000092">
    <property type="protein sequence ID" value="GHA73760.1"/>
    <property type="molecule type" value="Genomic_DNA"/>
</dbReference>
<dbReference type="Pfam" id="PF00005">
    <property type="entry name" value="ABC_tran"/>
    <property type="match status" value="1"/>
</dbReference>
<gene>
    <name evidence="6" type="ORF">GCM10010345_90580</name>
</gene>
<feature type="region of interest" description="Disordered" evidence="4">
    <location>
        <begin position="1"/>
        <end position="54"/>
    </location>
</feature>
<feature type="domain" description="ABC transporter" evidence="5">
    <location>
        <begin position="88"/>
        <end position="324"/>
    </location>
</feature>
<evidence type="ECO:0000256" key="4">
    <source>
        <dbReference type="SAM" id="MobiDB-lite"/>
    </source>
</evidence>
<feature type="compositionally biased region" description="Basic and acidic residues" evidence="4">
    <location>
        <begin position="297"/>
        <end position="307"/>
    </location>
</feature>
<dbReference type="PANTHER" id="PTHR24220:SF86">
    <property type="entry name" value="ABC TRANSPORTER ABCH.1"/>
    <property type="match status" value="1"/>
</dbReference>
<evidence type="ECO:0000256" key="3">
    <source>
        <dbReference type="ARBA" id="ARBA00022840"/>
    </source>
</evidence>
<keyword evidence="7" id="KW-1185">Reference proteome</keyword>
<dbReference type="InterPro" id="IPR003593">
    <property type="entry name" value="AAA+_ATPase"/>
</dbReference>
<keyword evidence="2" id="KW-0547">Nucleotide-binding</keyword>
<feature type="compositionally biased region" description="Low complexity" evidence="4">
    <location>
        <begin position="22"/>
        <end position="31"/>
    </location>
</feature>
<keyword evidence="3" id="KW-0067">ATP-binding</keyword>
<dbReference type="Gene3D" id="3.40.50.300">
    <property type="entry name" value="P-loop containing nucleotide triphosphate hydrolases"/>
    <property type="match status" value="1"/>
</dbReference>
<feature type="region of interest" description="Disordered" evidence="4">
    <location>
        <begin position="297"/>
        <end position="344"/>
    </location>
</feature>
<dbReference type="PROSITE" id="PS00211">
    <property type="entry name" value="ABC_TRANSPORTER_1"/>
    <property type="match status" value="1"/>
</dbReference>
<dbReference type="InterPro" id="IPR017871">
    <property type="entry name" value="ABC_transporter-like_CS"/>
</dbReference>
<evidence type="ECO:0000256" key="2">
    <source>
        <dbReference type="ARBA" id="ARBA00022741"/>
    </source>
</evidence>
<proteinExistence type="predicted"/>
<accession>A0ABQ3DD91</accession>
<evidence type="ECO:0000313" key="6">
    <source>
        <dbReference type="EMBL" id="GHA73760.1"/>
    </source>
</evidence>
<dbReference type="InterPro" id="IPR003439">
    <property type="entry name" value="ABC_transporter-like_ATP-bd"/>
</dbReference>
<feature type="compositionally biased region" description="Basic and acidic residues" evidence="4">
    <location>
        <begin position="8"/>
        <end position="17"/>
    </location>
</feature>
<dbReference type="SMART" id="SM00382">
    <property type="entry name" value="AAA"/>
    <property type="match status" value="1"/>
</dbReference>
<reference evidence="7" key="1">
    <citation type="journal article" date="2019" name="Int. J. Syst. Evol. Microbiol.">
        <title>The Global Catalogue of Microorganisms (GCM) 10K type strain sequencing project: providing services to taxonomists for standard genome sequencing and annotation.</title>
        <authorList>
            <consortium name="The Broad Institute Genomics Platform"/>
            <consortium name="The Broad Institute Genome Sequencing Center for Infectious Disease"/>
            <person name="Wu L."/>
            <person name="Ma J."/>
        </authorList>
    </citation>
    <scope>NUCLEOTIDE SEQUENCE [LARGE SCALE GENOMIC DNA]</scope>
    <source>
        <strain evidence="7">JCM 4733</strain>
    </source>
</reference>
<organism evidence="6 7">
    <name type="scientific">Streptomyces canarius</name>
    <dbReference type="NCBI Taxonomy" id="285453"/>
    <lineage>
        <taxon>Bacteria</taxon>
        <taxon>Bacillati</taxon>
        <taxon>Actinomycetota</taxon>
        <taxon>Actinomycetes</taxon>
        <taxon>Kitasatosporales</taxon>
        <taxon>Streptomycetaceae</taxon>
        <taxon>Streptomyces</taxon>
    </lineage>
</organism>
<dbReference type="PROSITE" id="PS50893">
    <property type="entry name" value="ABC_TRANSPORTER_2"/>
    <property type="match status" value="1"/>
</dbReference>
<evidence type="ECO:0000259" key="5">
    <source>
        <dbReference type="PROSITE" id="PS50893"/>
    </source>
</evidence>
<dbReference type="PANTHER" id="PTHR24220">
    <property type="entry name" value="IMPORT ATP-BINDING PROTEIN"/>
    <property type="match status" value="1"/>
</dbReference>
<evidence type="ECO:0000313" key="7">
    <source>
        <dbReference type="Proteomes" id="UP000653644"/>
    </source>
</evidence>